<evidence type="ECO:0000313" key="4">
    <source>
        <dbReference type="Proteomes" id="UP000663069"/>
    </source>
</evidence>
<comment type="similarity">
    <text evidence="1">Belongs to the flavin monoamine oxidase family.</text>
</comment>
<dbReference type="SUPFAM" id="SSF51905">
    <property type="entry name" value="FAD/NAD(P)-binding domain"/>
    <property type="match status" value="1"/>
</dbReference>
<accession>A0ABX6UZY2</accession>
<feature type="domain" description="Amine oxidase" evidence="2">
    <location>
        <begin position="9"/>
        <end position="79"/>
    </location>
</feature>
<evidence type="ECO:0000259" key="2">
    <source>
        <dbReference type="Pfam" id="PF01593"/>
    </source>
</evidence>
<dbReference type="Gene3D" id="3.90.660.10">
    <property type="match status" value="1"/>
</dbReference>
<proteinExistence type="inferred from homology"/>
<dbReference type="PANTHER" id="PTHR43563:SF1">
    <property type="entry name" value="AMINE OXIDASE [FLAVIN-CONTAINING] B"/>
    <property type="match status" value="1"/>
</dbReference>
<dbReference type="InterPro" id="IPR050703">
    <property type="entry name" value="Flavin_MAO"/>
</dbReference>
<dbReference type="InterPro" id="IPR036188">
    <property type="entry name" value="FAD/NAD-bd_sf"/>
</dbReference>
<evidence type="ECO:0000313" key="3">
    <source>
        <dbReference type="EMBL" id="QPB43707.1"/>
    </source>
</evidence>
<evidence type="ECO:0000256" key="1">
    <source>
        <dbReference type="ARBA" id="ARBA00005995"/>
    </source>
</evidence>
<reference evidence="3 4" key="1">
    <citation type="submission" date="2020-10" db="EMBL/GenBank/DDBJ databases">
        <title>Genome Sequencing of Rodentibacter spp. strain DSM111151.</title>
        <authorList>
            <person name="Benga L."/>
            <person name="Lautwein T."/>
        </authorList>
    </citation>
    <scope>NUCLEOTIDE SEQUENCE [LARGE SCALE GENOMIC DNA]</scope>
    <source>
        <strain evidence="3 4">DSM 111151</strain>
    </source>
</reference>
<gene>
    <name evidence="3" type="ORF">IHV77_08285</name>
</gene>
<dbReference type="PANTHER" id="PTHR43563">
    <property type="entry name" value="AMINE OXIDASE"/>
    <property type="match status" value="1"/>
</dbReference>
<dbReference type="EMBL" id="CP063056">
    <property type="protein sequence ID" value="QPB43707.1"/>
    <property type="molecule type" value="Genomic_DNA"/>
</dbReference>
<feature type="domain" description="Amine oxidase" evidence="2">
    <location>
        <begin position="101"/>
        <end position="293"/>
    </location>
</feature>
<sequence length="350" mass="38790">MTPLSSVGLAGLYAAYRLQEQGIHDFLVLEANHELGGRVQATAGGFDLGATWFWADFQPKLVALIDKLNLNRFTQYDQGDMLIERALNNVQRIRGFVSSPQSWRLEGGISRLIDALKRSISLDKLQMNQKVIKVEHQGEQSVVHTQSGEHFIALNVLLALPPRLAAQIQFSPALPETVWQRWQNTPTWMAPHAKYIAVYDRPFWREQNLSGAAFSQVGALSEIHDISMPNGKSALFGFFAVPAQTRANVDDDTLKAHCRAELVRLFGEQAGNPEQEIIKDWAKDPLIATAIDTNPNINHPFAGQNGITQGDWQNNLWGVATEWSPNFGGYLAGAIEAVDIALTALLGEKK</sequence>
<organism evidence="3 4">
    <name type="scientific">Rodentibacter haemolyticus</name>
    <dbReference type="NCBI Taxonomy" id="2778911"/>
    <lineage>
        <taxon>Bacteria</taxon>
        <taxon>Pseudomonadati</taxon>
        <taxon>Pseudomonadota</taxon>
        <taxon>Gammaproteobacteria</taxon>
        <taxon>Pasteurellales</taxon>
        <taxon>Pasteurellaceae</taxon>
        <taxon>Rodentibacter</taxon>
    </lineage>
</organism>
<protein>
    <submittedName>
        <fullName evidence="3">FAD-dependent oxidoreductase</fullName>
    </submittedName>
</protein>
<dbReference type="Pfam" id="PF01593">
    <property type="entry name" value="Amino_oxidase"/>
    <property type="match status" value="2"/>
</dbReference>
<dbReference type="Proteomes" id="UP000663069">
    <property type="component" value="Chromosome"/>
</dbReference>
<keyword evidence="4" id="KW-1185">Reference proteome</keyword>
<dbReference type="InterPro" id="IPR002937">
    <property type="entry name" value="Amino_oxidase"/>
</dbReference>
<name>A0ABX6UZY2_9PAST</name>
<dbReference type="Gene3D" id="3.50.50.60">
    <property type="entry name" value="FAD/NAD(P)-binding domain"/>
    <property type="match status" value="2"/>
</dbReference>
<dbReference type="SUPFAM" id="SSF54373">
    <property type="entry name" value="FAD-linked reductases, C-terminal domain"/>
    <property type="match status" value="1"/>
</dbReference>